<evidence type="ECO:0000313" key="3">
    <source>
        <dbReference type="Proteomes" id="UP001375240"/>
    </source>
</evidence>
<proteinExistence type="predicted"/>
<reference evidence="2 3" key="1">
    <citation type="submission" date="2019-10" db="EMBL/GenBank/DDBJ databases">
        <authorList>
            <person name="Palmer J.M."/>
        </authorList>
    </citation>
    <scope>NUCLEOTIDE SEQUENCE [LARGE SCALE GENOMIC DNA]</scope>
    <source>
        <strain evidence="2 3">TWF696</strain>
    </source>
</reference>
<gene>
    <name evidence="2" type="primary">RWDD2B</name>
    <name evidence="2" type="ORF">TWF696_000137</name>
</gene>
<dbReference type="Pfam" id="PF06544">
    <property type="entry name" value="Prp3_C"/>
    <property type="match status" value="1"/>
</dbReference>
<evidence type="ECO:0000259" key="1">
    <source>
        <dbReference type="Pfam" id="PF06544"/>
    </source>
</evidence>
<evidence type="ECO:0000313" key="2">
    <source>
        <dbReference type="EMBL" id="KAK6358965.1"/>
    </source>
</evidence>
<dbReference type="InterPro" id="IPR010541">
    <property type="entry name" value="Prp3_C"/>
</dbReference>
<dbReference type="InterPro" id="IPR059181">
    <property type="entry name" value="RWDD2A-B_C"/>
</dbReference>
<sequence length="127" mass="14509">MIFTRVFFMFHHIRARRKRQLIQTLAEELRLRGVCKHGYPGFLYVEGEDPSVQAYIKEIKRMRWQSVEVRRKEQEAVDGTVSSLGKVRMMDGPFGVAEVDSSKAMSEMLRAAGLAEFLQKAMKGVGA</sequence>
<dbReference type="PANTHER" id="PTHR15955">
    <property type="entry name" value="RWD DOMAIN CONTAINING PROTEIN 2"/>
    <property type="match status" value="1"/>
</dbReference>
<dbReference type="PANTHER" id="PTHR15955:SF8">
    <property type="entry name" value="RWD DOMAIN-CONTAINING PROTEIN 2B-RELATED"/>
    <property type="match status" value="1"/>
</dbReference>
<dbReference type="CDD" id="cd24163">
    <property type="entry name" value="RWDD2_C"/>
    <property type="match status" value="1"/>
</dbReference>
<accession>A0AAV9VAC5</accession>
<name>A0AAV9VAC5_9PEZI</name>
<comment type="caution">
    <text evidence="2">The sequence shown here is derived from an EMBL/GenBank/DDBJ whole genome shotgun (WGS) entry which is preliminary data.</text>
</comment>
<keyword evidence="3" id="KW-1185">Reference proteome</keyword>
<organism evidence="2 3">
    <name type="scientific">Orbilia brochopaga</name>
    <dbReference type="NCBI Taxonomy" id="3140254"/>
    <lineage>
        <taxon>Eukaryota</taxon>
        <taxon>Fungi</taxon>
        <taxon>Dikarya</taxon>
        <taxon>Ascomycota</taxon>
        <taxon>Pezizomycotina</taxon>
        <taxon>Orbiliomycetes</taxon>
        <taxon>Orbiliales</taxon>
        <taxon>Orbiliaceae</taxon>
        <taxon>Orbilia</taxon>
    </lineage>
</organism>
<dbReference type="InterPro" id="IPR017359">
    <property type="entry name" value="Phi-like"/>
</dbReference>
<dbReference type="EMBL" id="JAVHNQ010000001">
    <property type="protein sequence ID" value="KAK6358965.1"/>
    <property type="molecule type" value="Genomic_DNA"/>
</dbReference>
<feature type="domain" description="Small nuclear ribonucleoprotein Prp3 C-terminal" evidence="1">
    <location>
        <begin position="8"/>
        <end position="75"/>
    </location>
</feature>
<dbReference type="Proteomes" id="UP001375240">
    <property type="component" value="Unassembled WGS sequence"/>
</dbReference>
<protein>
    <submittedName>
        <fullName evidence="2">RWD domain containing</fullName>
    </submittedName>
</protein>
<dbReference type="AlphaFoldDB" id="A0AAV9VAC5"/>